<gene>
    <name evidence="4" type="ORF">BRAD3257_6182</name>
</gene>
<feature type="domain" description="Transposase IS4-like" evidence="2">
    <location>
        <begin position="193"/>
        <end position="417"/>
    </location>
</feature>
<accession>A0A2U3Q6N2</accession>
<dbReference type="InterPro" id="IPR008490">
    <property type="entry name" value="Transposase_InsH_N"/>
</dbReference>
<dbReference type="Proteomes" id="UP000246085">
    <property type="component" value="Chromosome BRAD3257"/>
</dbReference>
<dbReference type="GO" id="GO:0006313">
    <property type="term" value="P:DNA transposition"/>
    <property type="evidence" value="ECO:0007669"/>
    <property type="project" value="InterPro"/>
</dbReference>
<dbReference type="GO" id="GO:0004803">
    <property type="term" value="F:transposase activity"/>
    <property type="evidence" value="ECO:0007669"/>
    <property type="project" value="InterPro"/>
</dbReference>
<evidence type="ECO:0000259" key="3">
    <source>
        <dbReference type="Pfam" id="PF05598"/>
    </source>
</evidence>
<dbReference type="PANTHER" id="PTHR33408">
    <property type="entry name" value="TRANSPOSASE"/>
    <property type="match status" value="1"/>
</dbReference>
<evidence type="ECO:0000256" key="1">
    <source>
        <dbReference type="SAM" id="MobiDB-lite"/>
    </source>
</evidence>
<organism evidence="4 5">
    <name type="scientific">Bradyrhizobium vignae</name>
    <dbReference type="NCBI Taxonomy" id="1549949"/>
    <lineage>
        <taxon>Bacteria</taxon>
        <taxon>Pseudomonadati</taxon>
        <taxon>Pseudomonadota</taxon>
        <taxon>Alphaproteobacteria</taxon>
        <taxon>Hyphomicrobiales</taxon>
        <taxon>Nitrobacteraceae</taxon>
        <taxon>Bradyrhizobium</taxon>
    </lineage>
</organism>
<protein>
    <submittedName>
        <fullName evidence="4">Transposase</fullName>
    </submittedName>
</protein>
<sequence length="453" mass="51342">MELFITGSLRQLVPDEHVLARVDRVLDLSWLREEVSDCYCASDGRPGIDPEAAVRLMLAGLLTGIVHDRKLIREAQVNIAIRWFTGYGLHEQLPHHSSLTRIRQRWGEERFRRIFKRTVQACLKAKIATAEVVHIDASLIRANVSWDSLTEQHVADVLSENQSEDESEDERKGRQSGKYKKVCTTDPDATMATNARNRRLEPAYKQHTAVDDKVGIILDVAVTTGQTNEGEMIEPQVDEVEATTGIDIKVVTADAGYAYAKVYGALERRGIDALIPAKAEPIKSRVPLRRFRYDAKNDILKCPRGRILRPARPIKHGRFFYSKAKDCARCPLKGDCLSKGRVNKAVVVGDHYPALLRARRRRERWSKQDRRLYQRHRWRSEGFHGEAKTWHGLARAIRRGLPNMKIQAYLTAAAINLKRLATALLAFILSWIVPHNAFAASDRTVARALTRGP</sequence>
<feature type="domain" description="Transposase InsH N-terminal" evidence="3">
    <location>
        <begin position="8"/>
        <end position="105"/>
    </location>
</feature>
<proteinExistence type="predicted"/>
<dbReference type="AlphaFoldDB" id="A0A2U3Q6N2"/>
<evidence type="ECO:0000259" key="2">
    <source>
        <dbReference type="Pfam" id="PF01609"/>
    </source>
</evidence>
<dbReference type="Pfam" id="PF01609">
    <property type="entry name" value="DDE_Tnp_1"/>
    <property type="match status" value="1"/>
</dbReference>
<evidence type="ECO:0000313" key="4">
    <source>
        <dbReference type="EMBL" id="SPP97091.1"/>
    </source>
</evidence>
<dbReference type="EMBL" id="LS398110">
    <property type="protein sequence ID" value="SPP97091.1"/>
    <property type="molecule type" value="Genomic_DNA"/>
</dbReference>
<dbReference type="InterPro" id="IPR002559">
    <property type="entry name" value="Transposase_11"/>
</dbReference>
<reference evidence="4 5" key="1">
    <citation type="submission" date="2018-03" db="EMBL/GenBank/DDBJ databases">
        <authorList>
            <person name="Gully D."/>
        </authorList>
    </citation>
    <scope>NUCLEOTIDE SEQUENCE [LARGE SCALE GENOMIC DNA]</scope>
    <source>
        <strain evidence="4">ORS3257</strain>
    </source>
</reference>
<name>A0A2U3Q6N2_9BRAD</name>
<dbReference type="KEGG" id="bvz:BRAD3257_6182"/>
<dbReference type="GO" id="GO:0003677">
    <property type="term" value="F:DNA binding"/>
    <property type="evidence" value="ECO:0007669"/>
    <property type="project" value="InterPro"/>
</dbReference>
<dbReference type="Pfam" id="PF05598">
    <property type="entry name" value="DUF772"/>
    <property type="match status" value="1"/>
</dbReference>
<dbReference type="PANTHER" id="PTHR33408:SF2">
    <property type="entry name" value="TRANSPOSASE DDE DOMAIN-CONTAINING PROTEIN"/>
    <property type="match status" value="1"/>
</dbReference>
<evidence type="ECO:0000313" key="5">
    <source>
        <dbReference type="Proteomes" id="UP000246085"/>
    </source>
</evidence>
<feature type="region of interest" description="Disordered" evidence="1">
    <location>
        <begin position="158"/>
        <end position="182"/>
    </location>
</feature>